<evidence type="ECO:0000313" key="2">
    <source>
        <dbReference type="EMBL" id="EUC31338.1"/>
    </source>
</evidence>
<sequence length="109" mass="12100">SKHIPRRPGDTASRGRTKNESGRWQLGQSCVRLVAFLSAAWIRWITRQASMSIRQRRLCLECLVVDGGRDGGQQHAGSPHAKRLPSFSAFRKASVLCLPAAFFLLLRAA</sequence>
<organism evidence="2 3">
    <name type="scientific">Cochliobolus carbonum (strain 26-R-13)</name>
    <name type="common">Maize leaf spot fungus</name>
    <name type="synonym">Bipolaris zeicola</name>
    <dbReference type="NCBI Taxonomy" id="930089"/>
    <lineage>
        <taxon>Eukaryota</taxon>
        <taxon>Fungi</taxon>
        <taxon>Dikarya</taxon>
        <taxon>Ascomycota</taxon>
        <taxon>Pezizomycotina</taxon>
        <taxon>Dothideomycetes</taxon>
        <taxon>Pleosporomycetidae</taxon>
        <taxon>Pleosporales</taxon>
        <taxon>Pleosporineae</taxon>
        <taxon>Pleosporaceae</taxon>
        <taxon>Bipolaris</taxon>
    </lineage>
</organism>
<dbReference type="HOGENOM" id="CLU_2190114_0_0_1"/>
<accession>W6Y042</accession>
<evidence type="ECO:0000313" key="3">
    <source>
        <dbReference type="Proteomes" id="UP000053841"/>
    </source>
</evidence>
<dbReference type="KEGG" id="bze:COCCADRAFT_101509"/>
<dbReference type="AlphaFoldDB" id="W6Y042"/>
<dbReference type="GeneID" id="19142378"/>
<proteinExistence type="predicted"/>
<dbReference type="Proteomes" id="UP000053841">
    <property type="component" value="Unassembled WGS sequence"/>
</dbReference>
<keyword evidence="3" id="KW-1185">Reference proteome</keyword>
<evidence type="ECO:0000256" key="1">
    <source>
        <dbReference type="SAM" id="MobiDB-lite"/>
    </source>
</evidence>
<protein>
    <submittedName>
        <fullName evidence="2">Uncharacterized protein</fullName>
    </submittedName>
</protein>
<dbReference type="EMBL" id="KI964666">
    <property type="protein sequence ID" value="EUC31338.1"/>
    <property type="molecule type" value="Genomic_DNA"/>
</dbReference>
<name>W6Y042_COCC2</name>
<feature type="non-terminal residue" evidence="2">
    <location>
        <position position="1"/>
    </location>
</feature>
<reference evidence="2 3" key="1">
    <citation type="journal article" date="2013" name="PLoS Genet.">
        <title>Comparative genome structure, secondary metabolite, and effector coding capacity across Cochliobolus pathogens.</title>
        <authorList>
            <person name="Condon B.J."/>
            <person name="Leng Y."/>
            <person name="Wu D."/>
            <person name="Bushley K.E."/>
            <person name="Ohm R.A."/>
            <person name="Otillar R."/>
            <person name="Martin J."/>
            <person name="Schackwitz W."/>
            <person name="Grimwood J."/>
            <person name="MohdZainudin N."/>
            <person name="Xue C."/>
            <person name="Wang R."/>
            <person name="Manning V.A."/>
            <person name="Dhillon B."/>
            <person name="Tu Z.J."/>
            <person name="Steffenson B.J."/>
            <person name="Salamov A."/>
            <person name="Sun H."/>
            <person name="Lowry S."/>
            <person name="LaButti K."/>
            <person name="Han J."/>
            <person name="Copeland A."/>
            <person name="Lindquist E."/>
            <person name="Barry K."/>
            <person name="Schmutz J."/>
            <person name="Baker S.E."/>
            <person name="Ciuffetti L.M."/>
            <person name="Grigoriev I.V."/>
            <person name="Zhong S."/>
            <person name="Turgeon B.G."/>
        </authorList>
    </citation>
    <scope>NUCLEOTIDE SEQUENCE [LARGE SCALE GENOMIC DNA]</scope>
    <source>
        <strain evidence="2 3">26-R-13</strain>
    </source>
</reference>
<gene>
    <name evidence="2" type="ORF">COCCADRAFT_101509</name>
</gene>
<dbReference type="RefSeq" id="XP_007714350.1">
    <property type="nucleotide sequence ID" value="XM_007716160.1"/>
</dbReference>
<feature type="region of interest" description="Disordered" evidence="1">
    <location>
        <begin position="1"/>
        <end position="21"/>
    </location>
</feature>